<dbReference type="Proteomes" id="UP000664815">
    <property type="component" value="Unassembled WGS sequence"/>
</dbReference>
<evidence type="ECO:0000313" key="1">
    <source>
        <dbReference type="EMBL" id="MBN8799264.1"/>
    </source>
</evidence>
<organism evidence="1 2">
    <name type="scientific">Stenotrophomonas nitritireducens</name>
    <dbReference type="NCBI Taxonomy" id="83617"/>
    <lineage>
        <taxon>Bacteria</taxon>
        <taxon>Pseudomonadati</taxon>
        <taxon>Pseudomonadota</taxon>
        <taxon>Gammaproteobacteria</taxon>
        <taxon>Lysobacterales</taxon>
        <taxon>Lysobacteraceae</taxon>
        <taxon>Stenotrophomonas</taxon>
    </lineage>
</organism>
<evidence type="ECO:0000313" key="2">
    <source>
        <dbReference type="Proteomes" id="UP000664815"/>
    </source>
</evidence>
<proteinExistence type="predicted"/>
<accession>A0A9D8KVQ7</accession>
<feature type="non-terminal residue" evidence="1">
    <location>
        <position position="1"/>
    </location>
</feature>
<reference evidence="1" key="1">
    <citation type="submission" date="2021-02" db="EMBL/GenBank/DDBJ databases">
        <title>Thiocyanate and organic carbon inputs drive convergent selection for specific autotrophic Afipia and Thiobacillus strains within complex microbiomes.</title>
        <authorList>
            <person name="Huddy R.J."/>
            <person name="Sachdeva R."/>
            <person name="Kadzinga F."/>
            <person name="Kantor R.S."/>
            <person name="Harrison S.T.L."/>
            <person name="Banfield J.F."/>
        </authorList>
    </citation>
    <scope>NUCLEOTIDE SEQUENCE</scope>
    <source>
        <strain evidence="1">SCN18_10_11_15_R1_P_69_7</strain>
    </source>
</reference>
<sequence>YAYNHPSASLALQAALGHCARRSANCTEVASTSAEAGYSAIPSGSAAFGHALGESDERAAIDKALAMCRRTADDCRLEFLWRERQVPALLRVPSHPPMPVPAPRQY</sequence>
<dbReference type="EMBL" id="JAFKMG010000720">
    <property type="protein sequence ID" value="MBN8799264.1"/>
    <property type="molecule type" value="Genomic_DNA"/>
</dbReference>
<comment type="caution">
    <text evidence="1">The sequence shown here is derived from an EMBL/GenBank/DDBJ whole genome shotgun (WGS) entry which is preliminary data.</text>
</comment>
<dbReference type="AlphaFoldDB" id="A0A9D8KVQ7"/>
<gene>
    <name evidence="1" type="ORF">J0H45_07900</name>
</gene>
<protein>
    <submittedName>
        <fullName evidence="1">DUF4189 domain-containing protein</fullName>
    </submittedName>
</protein>
<name>A0A9D8KVQ7_9GAMM</name>